<dbReference type="Pfam" id="PF04632">
    <property type="entry name" value="FUSC"/>
    <property type="match status" value="1"/>
</dbReference>
<protein>
    <submittedName>
        <fullName evidence="8">FUSC family protein</fullName>
    </submittedName>
</protein>
<keyword evidence="2" id="KW-0813">Transport</keyword>
<evidence type="ECO:0000313" key="8">
    <source>
        <dbReference type="EMBL" id="MFC5518301.1"/>
    </source>
</evidence>
<dbReference type="PANTHER" id="PTHR30509">
    <property type="entry name" value="P-HYDROXYBENZOIC ACID EFFLUX PUMP SUBUNIT-RELATED"/>
    <property type="match status" value="1"/>
</dbReference>
<evidence type="ECO:0000256" key="2">
    <source>
        <dbReference type="ARBA" id="ARBA00022448"/>
    </source>
</evidence>
<gene>
    <name evidence="8" type="ORF">ACFPP9_21145</name>
</gene>
<dbReference type="Proteomes" id="UP001596150">
    <property type="component" value="Unassembled WGS sequence"/>
</dbReference>
<dbReference type="RefSeq" id="WP_266343534.1">
    <property type="nucleotide sequence ID" value="NZ_JAPKNH010000003.1"/>
</dbReference>
<accession>A0ABW0Q0B4</accession>
<feature type="transmembrane region" description="Helical" evidence="7">
    <location>
        <begin position="16"/>
        <end position="34"/>
    </location>
</feature>
<keyword evidence="3" id="KW-1003">Cell membrane</keyword>
<evidence type="ECO:0000313" key="9">
    <source>
        <dbReference type="Proteomes" id="UP001596150"/>
    </source>
</evidence>
<reference evidence="9" key="1">
    <citation type="journal article" date="2019" name="Int. J. Syst. Evol. Microbiol.">
        <title>The Global Catalogue of Microorganisms (GCM) 10K type strain sequencing project: providing services to taxonomists for standard genome sequencing and annotation.</title>
        <authorList>
            <consortium name="The Broad Institute Genomics Platform"/>
            <consortium name="The Broad Institute Genome Sequencing Center for Infectious Disease"/>
            <person name="Wu L."/>
            <person name="Ma J."/>
        </authorList>
    </citation>
    <scope>NUCLEOTIDE SEQUENCE [LARGE SCALE GENOMIC DNA]</scope>
    <source>
        <strain evidence="9">KACC 12633</strain>
    </source>
</reference>
<keyword evidence="4 7" id="KW-0812">Transmembrane</keyword>
<evidence type="ECO:0000256" key="5">
    <source>
        <dbReference type="ARBA" id="ARBA00022989"/>
    </source>
</evidence>
<keyword evidence="5 7" id="KW-1133">Transmembrane helix</keyword>
<sequence length="372" mass="39046">MASLAMHMPNAEIWKAGLRTAVAGGLAFAIAQIFNLPQGYLAVLTAIVIMQTRVGASLKAAADRVLGTLVGAAFGFVVAMLTPVTPAWTLLGLLFSIGVLGMLAAARPNYRVSPMTAAILLISTPSHEIAMISATHRVVEIMIGCAVGVLVSLAVAPARSDTILRSETNHVLTLLAQMIGLAVAGQTRQSQDEAISKISEQIYASYGKIDTLAKEAREEHASHVSHGALDLDRLRLCLRDLRTSTFVLRRVTRQHWPASLGDAMVAPTQAVTDAIRTYLVAVGDALSAQAVPPPADSLEDAFATFSAAKRSLVGHASPTGAGAEGAVVANEDTGESASAYIGNYSFALEQVRYSIEKLAECVSDAADTPEKS</sequence>
<organism evidence="8 9">
    <name type="scientific">Kaistia terrae</name>
    <dbReference type="NCBI Taxonomy" id="537017"/>
    <lineage>
        <taxon>Bacteria</taxon>
        <taxon>Pseudomonadati</taxon>
        <taxon>Pseudomonadota</taxon>
        <taxon>Alphaproteobacteria</taxon>
        <taxon>Hyphomicrobiales</taxon>
        <taxon>Kaistiaceae</taxon>
        <taxon>Kaistia</taxon>
    </lineage>
</organism>
<feature type="transmembrane region" description="Helical" evidence="7">
    <location>
        <begin position="65"/>
        <end position="81"/>
    </location>
</feature>
<keyword evidence="9" id="KW-1185">Reference proteome</keyword>
<dbReference type="EMBL" id="JBHSML010000013">
    <property type="protein sequence ID" value="MFC5518301.1"/>
    <property type="molecule type" value="Genomic_DNA"/>
</dbReference>
<evidence type="ECO:0000256" key="6">
    <source>
        <dbReference type="ARBA" id="ARBA00023136"/>
    </source>
</evidence>
<name>A0ABW0Q0B4_9HYPH</name>
<comment type="subcellular location">
    <subcellularLocation>
        <location evidence="1">Cell membrane</location>
        <topology evidence="1">Multi-pass membrane protein</topology>
    </subcellularLocation>
</comment>
<proteinExistence type="predicted"/>
<keyword evidence="6 7" id="KW-0472">Membrane</keyword>
<evidence type="ECO:0000256" key="3">
    <source>
        <dbReference type="ARBA" id="ARBA00022475"/>
    </source>
</evidence>
<evidence type="ECO:0000256" key="7">
    <source>
        <dbReference type="SAM" id="Phobius"/>
    </source>
</evidence>
<feature type="transmembrane region" description="Helical" evidence="7">
    <location>
        <begin position="138"/>
        <end position="158"/>
    </location>
</feature>
<feature type="transmembrane region" description="Helical" evidence="7">
    <location>
        <begin position="87"/>
        <end position="106"/>
    </location>
</feature>
<evidence type="ECO:0000256" key="4">
    <source>
        <dbReference type="ARBA" id="ARBA00022692"/>
    </source>
</evidence>
<comment type="caution">
    <text evidence="8">The sequence shown here is derived from an EMBL/GenBank/DDBJ whole genome shotgun (WGS) entry which is preliminary data.</text>
</comment>
<evidence type="ECO:0000256" key="1">
    <source>
        <dbReference type="ARBA" id="ARBA00004651"/>
    </source>
</evidence>
<dbReference type="PANTHER" id="PTHR30509:SF9">
    <property type="entry name" value="MULTIDRUG RESISTANCE PROTEIN MDTO"/>
    <property type="match status" value="1"/>
</dbReference>
<dbReference type="InterPro" id="IPR006726">
    <property type="entry name" value="PHBA_efflux_AaeB/fusaric-R"/>
</dbReference>